<accession>A0A2I1GUQ3</accession>
<dbReference type="VEuPathDB" id="FungiDB:FUN_008930"/>
<dbReference type="AlphaFoldDB" id="A0A2I1GUQ3"/>
<proteinExistence type="predicted"/>
<sequence length="256" mass="29493">MSQNIPSISISDLSKYYQFNCEKLVQQIVSKEQKSTYENKKDTITENLTLLEASKKRGDKFELEVKNKLNNVVDYTIKLKSFIPDFIEVIEEDGKTKLMVLDAKSSKSTRISHQFQAASYVYLLKFIIKEFPALTISRTIGICLPSLPLQTFNIDLLLQRIGKFFHQDLPRIITESPFWHYNSRCRTCSTSIIPYLSLKKAKHLTKSMPSQVEFDIEDLVKAVNSLNIGAKDRSMIKQIIKYDKKSKSSIFESQSN</sequence>
<name>A0A2I1GUQ3_9GLOM</name>
<evidence type="ECO:0000313" key="2">
    <source>
        <dbReference type="Proteomes" id="UP000234323"/>
    </source>
</evidence>
<reference evidence="1 2" key="1">
    <citation type="submission" date="2015-10" db="EMBL/GenBank/DDBJ databases">
        <title>Genome analyses suggest a sexual origin of heterokaryosis in a supposedly ancient asexual fungus.</title>
        <authorList>
            <person name="Ropars J."/>
            <person name="Sedzielewska K."/>
            <person name="Noel J."/>
            <person name="Charron P."/>
            <person name="Farinelli L."/>
            <person name="Marton T."/>
            <person name="Kruger M."/>
            <person name="Pelin A."/>
            <person name="Brachmann A."/>
            <person name="Corradi N."/>
        </authorList>
    </citation>
    <scope>NUCLEOTIDE SEQUENCE [LARGE SCALE GENOMIC DNA]</scope>
    <source>
        <strain evidence="1 2">A4</strain>
    </source>
</reference>
<dbReference type="EMBL" id="LLXI01000861">
    <property type="protein sequence ID" value="PKY50336.1"/>
    <property type="molecule type" value="Genomic_DNA"/>
</dbReference>
<evidence type="ECO:0000313" key="1">
    <source>
        <dbReference type="EMBL" id="PKY50336.1"/>
    </source>
</evidence>
<keyword evidence="2" id="KW-1185">Reference proteome</keyword>
<dbReference type="VEuPathDB" id="FungiDB:RhiirA1_522722"/>
<organism evidence="1 2">
    <name type="scientific">Rhizophagus irregularis</name>
    <dbReference type="NCBI Taxonomy" id="588596"/>
    <lineage>
        <taxon>Eukaryota</taxon>
        <taxon>Fungi</taxon>
        <taxon>Fungi incertae sedis</taxon>
        <taxon>Mucoromycota</taxon>
        <taxon>Glomeromycotina</taxon>
        <taxon>Glomeromycetes</taxon>
        <taxon>Glomerales</taxon>
        <taxon>Glomeraceae</taxon>
        <taxon>Rhizophagus</taxon>
    </lineage>
</organism>
<dbReference type="Proteomes" id="UP000234323">
    <property type="component" value="Unassembled WGS sequence"/>
</dbReference>
<dbReference type="Gene3D" id="3.90.320.10">
    <property type="match status" value="1"/>
</dbReference>
<comment type="caution">
    <text evidence="1">The sequence shown here is derived from an EMBL/GenBank/DDBJ whole genome shotgun (WGS) entry which is preliminary data.</text>
</comment>
<gene>
    <name evidence="1" type="ORF">RhiirA4_466778</name>
</gene>
<dbReference type="InterPro" id="IPR011604">
    <property type="entry name" value="PDDEXK-like_dom_sf"/>
</dbReference>
<protein>
    <submittedName>
        <fullName evidence="1">Uncharacterized protein</fullName>
    </submittedName>
</protein>